<dbReference type="RefSeq" id="WP_345824433.1">
    <property type="nucleotide sequence ID" value="NZ_JBDIML010000002.1"/>
</dbReference>
<sequence length="222" mass="25558">MTYQKHVYLKSSDGYKKAFVRNYQREDFEDLIQIQKESYPPPFPSELWWNKEQLENHVTLFPEGALCVEVDGELAGSMTGLVVNFDREHPTHTWEEITDNGYIRNHSPNGNTLYVVDICIRPDFRKFALGKLLMQSMYEVVIHQGLDRLLGGGCMPGYHQYANEMTAEEYLAAVVRGVVKDPVISFLLSAGRTPICVVPNYLEDEESHDYAALMEWKNPFRS</sequence>
<dbReference type="CDD" id="cd04301">
    <property type="entry name" value="NAT_SF"/>
    <property type="match status" value="1"/>
</dbReference>
<gene>
    <name evidence="2" type="ORF">ABC228_07220</name>
</gene>
<evidence type="ECO:0000313" key="3">
    <source>
        <dbReference type="Proteomes" id="UP001444625"/>
    </source>
</evidence>
<feature type="domain" description="N-acetyltransferase" evidence="1">
    <location>
        <begin position="18"/>
        <end position="219"/>
    </location>
</feature>
<reference evidence="2 3" key="1">
    <citation type="submission" date="2024-05" db="EMBL/GenBank/DDBJ databases">
        <authorList>
            <person name="Haq I."/>
            <person name="Ullah Z."/>
            <person name="Ahmad R."/>
            <person name="Li M."/>
            <person name="Tong Y."/>
        </authorList>
    </citation>
    <scope>NUCLEOTIDE SEQUENCE [LARGE SCALE GENOMIC DNA]</scope>
    <source>
        <strain evidence="2 3">16A2E</strain>
    </source>
</reference>
<organism evidence="2 3">
    <name type="scientific">Ornithinibacillus xuwenensis</name>
    <dbReference type="NCBI Taxonomy" id="3144668"/>
    <lineage>
        <taxon>Bacteria</taxon>
        <taxon>Bacillati</taxon>
        <taxon>Bacillota</taxon>
        <taxon>Bacilli</taxon>
        <taxon>Bacillales</taxon>
        <taxon>Bacillaceae</taxon>
        <taxon>Ornithinibacillus</taxon>
    </lineage>
</organism>
<dbReference type="EMBL" id="JBDIML010000002">
    <property type="protein sequence ID" value="MEN2766971.1"/>
    <property type="molecule type" value="Genomic_DNA"/>
</dbReference>
<dbReference type="Gene3D" id="3.40.630.30">
    <property type="match status" value="1"/>
</dbReference>
<keyword evidence="3" id="KW-1185">Reference proteome</keyword>
<evidence type="ECO:0000259" key="1">
    <source>
        <dbReference type="PROSITE" id="PS51186"/>
    </source>
</evidence>
<evidence type="ECO:0000313" key="2">
    <source>
        <dbReference type="EMBL" id="MEN2766971.1"/>
    </source>
</evidence>
<dbReference type="SUPFAM" id="SSF55729">
    <property type="entry name" value="Acyl-CoA N-acyltransferases (Nat)"/>
    <property type="match status" value="1"/>
</dbReference>
<proteinExistence type="predicted"/>
<dbReference type="InterPro" id="IPR000182">
    <property type="entry name" value="GNAT_dom"/>
</dbReference>
<protein>
    <submittedName>
        <fullName evidence="2">GNAT family N-acetyltransferase</fullName>
    </submittedName>
</protein>
<name>A0ABU9XFB0_9BACI</name>
<dbReference type="InterPro" id="IPR016181">
    <property type="entry name" value="Acyl_CoA_acyltransferase"/>
</dbReference>
<dbReference type="PROSITE" id="PS51186">
    <property type="entry name" value="GNAT"/>
    <property type="match status" value="1"/>
</dbReference>
<dbReference type="Proteomes" id="UP001444625">
    <property type="component" value="Unassembled WGS sequence"/>
</dbReference>
<comment type="caution">
    <text evidence="2">The sequence shown here is derived from an EMBL/GenBank/DDBJ whole genome shotgun (WGS) entry which is preliminary data.</text>
</comment>
<dbReference type="Pfam" id="PF00583">
    <property type="entry name" value="Acetyltransf_1"/>
    <property type="match status" value="1"/>
</dbReference>
<accession>A0ABU9XFB0</accession>